<comment type="caution">
    <text evidence="3">The sequence shown here is derived from an EMBL/GenBank/DDBJ whole genome shotgun (WGS) entry which is preliminary data.</text>
</comment>
<feature type="region of interest" description="Disordered" evidence="1">
    <location>
        <begin position="178"/>
        <end position="228"/>
    </location>
</feature>
<feature type="compositionally biased region" description="Low complexity" evidence="1">
    <location>
        <begin position="862"/>
        <end position="873"/>
    </location>
</feature>
<dbReference type="EMBL" id="NWUJ01000005">
    <property type="protein sequence ID" value="PFH35142.1"/>
    <property type="molecule type" value="Genomic_DNA"/>
</dbReference>
<feature type="compositionally biased region" description="Low complexity" evidence="1">
    <location>
        <begin position="27"/>
        <end position="50"/>
    </location>
</feature>
<keyword evidence="4" id="KW-1185">Reference proteome</keyword>
<dbReference type="InterPro" id="IPR055256">
    <property type="entry name" value="KH_1_KHDC4/BBP-like"/>
</dbReference>
<dbReference type="RefSeq" id="XP_029219151.1">
    <property type="nucleotide sequence ID" value="XM_029364443.1"/>
</dbReference>
<gene>
    <name evidence="3" type="ORF">BESB_060290</name>
</gene>
<proteinExistence type="predicted"/>
<evidence type="ECO:0000313" key="4">
    <source>
        <dbReference type="Proteomes" id="UP000224006"/>
    </source>
</evidence>
<dbReference type="PANTHER" id="PTHR45725">
    <property type="entry name" value="FORMIN HOMOLOGY 2 FAMILY MEMBER"/>
    <property type="match status" value="1"/>
</dbReference>
<feature type="region of interest" description="Disordered" evidence="1">
    <location>
        <begin position="661"/>
        <end position="701"/>
    </location>
</feature>
<dbReference type="PANTHER" id="PTHR45725:SF18">
    <property type="entry name" value="ORC1-LIKE AAA ATPASE DOMAIN-CONTAINING PROTEIN"/>
    <property type="match status" value="1"/>
</dbReference>
<dbReference type="Gene3D" id="3.30.1370.10">
    <property type="entry name" value="K Homology domain, type 1"/>
    <property type="match status" value="1"/>
</dbReference>
<dbReference type="STRING" id="94643.A0A2A9MIB8"/>
<feature type="compositionally biased region" description="Low complexity" evidence="1">
    <location>
        <begin position="178"/>
        <end position="194"/>
    </location>
</feature>
<feature type="region of interest" description="Disordered" evidence="1">
    <location>
        <begin position="862"/>
        <end position="911"/>
    </location>
</feature>
<evidence type="ECO:0000313" key="3">
    <source>
        <dbReference type="EMBL" id="PFH35142.1"/>
    </source>
</evidence>
<name>A0A2A9MIB8_BESBE</name>
<feature type="compositionally biased region" description="Gly residues" evidence="1">
    <location>
        <begin position="58"/>
        <end position="69"/>
    </location>
</feature>
<dbReference type="InterPro" id="IPR051425">
    <property type="entry name" value="Formin_Homology"/>
</dbReference>
<protein>
    <recommendedName>
        <fullName evidence="2">KHDC4/BBP-like KH-domain type I domain-containing protein</fullName>
    </recommendedName>
</protein>
<dbReference type="GeneID" id="40310957"/>
<dbReference type="KEGG" id="bbes:BESB_060290"/>
<feature type="compositionally biased region" description="Low complexity" evidence="1">
    <location>
        <begin position="316"/>
        <end position="340"/>
    </location>
</feature>
<accession>A0A2A9MIB8</accession>
<feature type="compositionally biased region" description="Basic and acidic residues" evidence="1">
    <location>
        <begin position="880"/>
        <end position="894"/>
    </location>
</feature>
<organism evidence="3 4">
    <name type="scientific">Besnoitia besnoiti</name>
    <name type="common">Apicomplexan protozoan</name>
    <dbReference type="NCBI Taxonomy" id="94643"/>
    <lineage>
        <taxon>Eukaryota</taxon>
        <taxon>Sar</taxon>
        <taxon>Alveolata</taxon>
        <taxon>Apicomplexa</taxon>
        <taxon>Conoidasida</taxon>
        <taxon>Coccidia</taxon>
        <taxon>Eucoccidiorida</taxon>
        <taxon>Eimeriorina</taxon>
        <taxon>Sarcocystidae</taxon>
        <taxon>Besnoitia</taxon>
    </lineage>
</organism>
<sequence>MYAPPSGLAAGPDGRTGAPGAEGDPSQQLQQLQMLFAGQQQAPQPGAAYPPFFPPQGGPGGAGLLGGAPQGASSFYPPAAAAPLPAAGQQAPNGAEFAGRALYGAYPPAAGAEGGASPAAGSGRGLGAADGAEAHKGLGGGVARSQFRGKGDARAGEDAVRAAQEEISKLQHLFAGGSYAPAAGGPRPNGSSGPRGDGRGDRGEGASAFFAEAGGGGAGGARNRDEDDGKSGRMVVFVDYPAAAFSLVPEDVRNFLSVFGTVKQVSLSRRRAAAEVQIAPASAVGVCVQELNETFLPGLGVLRVAPLTARGTPLEDLLPASAADPPGASAKAGAADSPFAGRRRDEPAARRDSGEGGAGGSEARFGGDRGGGDTPSAGGRSRDERERGEGGRKPGSDRRKKVCRLELVDLFTYEPGFDVTRALLGDHNGNISYIMDQTQHKVDLSIKGKAVNEAPVAERLHLSLSSDDPEAYEKALSMAEDLLQSVCEQFVAFCQMKHLPPPLTATFRRHQYEQQGDGSLTYLGVTERPPAWLGSSPSHSPAARGGAPGAPALAAGVPTANAALSAPSAAAAAAVTAAGSPGGAARSQAALAAGAGGLPGPAPAAGAAAALPASCLLSGPPPHLAAPAMTHPTSHPAGALPPPGSQLAVVGAAPMPAAGAIPPGGALPPPLGAPPLAHHPHHPVGLPPLASPPPSSAAAPIAAHRAPPPLAHLPPPGAAPRGAAAAALLAHHPAPHHVSGPPPHLNPLAGPHPLGLPPPHPHPGVPHLAPPPHPGSFLPPPAGLAPHPFGVPPHHPAAGGVLVPPGGLGDFAAAMEAAALAAGARGGGRRDGETCTTAAALQARRDAEAAAAAEGAQCEARAGGAVAGASGEATIGEVRASGDRRGQEERRTPRSEGVSRLWPRAERAHKV</sequence>
<dbReference type="OrthoDB" id="348808at2759"/>
<dbReference type="GO" id="GO:0003723">
    <property type="term" value="F:RNA binding"/>
    <property type="evidence" value="ECO:0007669"/>
    <property type="project" value="InterPro"/>
</dbReference>
<feature type="compositionally biased region" description="Basic and acidic residues" evidence="1">
    <location>
        <begin position="342"/>
        <end position="354"/>
    </location>
</feature>
<feature type="domain" description="KHDC4/BBP-like KH-domain type I" evidence="2">
    <location>
        <begin position="414"/>
        <end position="484"/>
    </location>
</feature>
<feature type="region of interest" description="Disordered" evidence="1">
    <location>
        <begin position="733"/>
        <end position="791"/>
    </location>
</feature>
<feature type="region of interest" description="Disordered" evidence="1">
    <location>
        <begin position="316"/>
        <end position="398"/>
    </location>
</feature>
<feature type="compositionally biased region" description="Pro residues" evidence="1">
    <location>
        <begin position="754"/>
        <end position="791"/>
    </location>
</feature>
<dbReference type="VEuPathDB" id="ToxoDB:BESB_060290"/>
<dbReference type="AlphaFoldDB" id="A0A2A9MIB8"/>
<evidence type="ECO:0000259" key="2">
    <source>
        <dbReference type="Pfam" id="PF22675"/>
    </source>
</evidence>
<dbReference type="InterPro" id="IPR036612">
    <property type="entry name" value="KH_dom_type_1_sf"/>
</dbReference>
<feature type="region of interest" description="Disordered" evidence="1">
    <location>
        <begin position="626"/>
        <end position="645"/>
    </location>
</feature>
<reference evidence="3 4" key="1">
    <citation type="submission" date="2017-09" db="EMBL/GenBank/DDBJ databases">
        <title>Genome sequencing of Besnoitia besnoiti strain Bb-Ger1.</title>
        <authorList>
            <person name="Schares G."/>
            <person name="Venepally P."/>
            <person name="Lorenzi H.A."/>
        </authorList>
    </citation>
    <scope>NUCLEOTIDE SEQUENCE [LARGE SCALE GENOMIC DNA]</scope>
    <source>
        <strain evidence="3 4">Bb-Ger1</strain>
    </source>
</reference>
<evidence type="ECO:0000256" key="1">
    <source>
        <dbReference type="SAM" id="MobiDB-lite"/>
    </source>
</evidence>
<feature type="region of interest" description="Disordered" evidence="1">
    <location>
        <begin position="1"/>
        <end position="74"/>
    </location>
</feature>
<dbReference type="Proteomes" id="UP000224006">
    <property type="component" value="Chromosome V"/>
</dbReference>
<dbReference type="Pfam" id="PF22675">
    <property type="entry name" value="KH-I_KHDC4-BBP"/>
    <property type="match status" value="1"/>
</dbReference>
<feature type="compositionally biased region" description="Basic and acidic residues" evidence="1">
    <location>
        <begin position="380"/>
        <end position="398"/>
    </location>
</feature>
<feature type="compositionally biased region" description="Pro residues" evidence="1">
    <location>
        <begin position="685"/>
        <end position="695"/>
    </location>
</feature>